<reference evidence="1" key="2">
    <citation type="submission" date="2020-07" db="EMBL/GenBank/DDBJ databases">
        <authorList>
            <person name="Vera ALvarez R."/>
            <person name="Arias-Moreno D.M."/>
            <person name="Jimenez-Jacinto V."/>
            <person name="Jimenez-Bremont J.F."/>
            <person name="Swaminathan K."/>
            <person name="Moose S.P."/>
            <person name="Guerrero-Gonzalez M.L."/>
            <person name="Marino-Ramirez L."/>
            <person name="Landsman D."/>
            <person name="Rodriguez-Kessler M."/>
            <person name="Delgado-Sanchez P."/>
        </authorList>
    </citation>
    <scope>NUCLEOTIDE SEQUENCE</scope>
    <source>
        <tissue evidence="1">Cladode</tissue>
    </source>
</reference>
<name>A0A7C9DF85_OPUST</name>
<evidence type="ECO:0000313" key="1">
    <source>
        <dbReference type="EMBL" id="MBA4640247.1"/>
    </source>
</evidence>
<organism evidence="1">
    <name type="scientific">Opuntia streptacantha</name>
    <name type="common">Prickly pear cactus</name>
    <name type="synonym">Opuntia cardona</name>
    <dbReference type="NCBI Taxonomy" id="393608"/>
    <lineage>
        <taxon>Eukaryota</taxon>
        <taxon>Viridiplantae</taxon>
        <taxon>Streptophyta</taxon>
        <taxon>Embryophyta</taxon>
        <taxon>Tracheophyta</taxon>
        <taxon>Spermatophyta</taxon>
        <taxon>Magnoliopsida</taxon>
        <taxon>eudicotyledons</taxon>
        <taxon>Gunneridae</taxon>
        <taxon>Pentapetalae</taxon>
        <taxon>Caryophyllales</taxon>
        <taxon>Cactineae</taxon>
        <taxon>Cactaceae</taxon>
        <taxon>Opuntioideae</taxon>
        <taxon>Opuntia</taxon>
    </lineage>
</organism>
<dbReference type="EMBL" id="GISG01118225">
    <property type="protein sequence ID" value="MBA4640247.1"/>
    <property type="molecule type" value="Transcribed_RNA"/>
</dbReference>
<proteinExistence type="predicted"/>
<protein>
    <submittedName>
        <fullName evidence="1">Uncharacterized protein</fullName>
    </submittedName>
</protein>
<reference evidence="1" key="1">
    <citation type="journal article" date="2013" name="J. Plant Res.">
        <title>Effect of fungi and light on seed germination of three Opuntia species from semiarid lands of central Mexico.</title>
        <authorList>
            <person name="Delgado-Sanchez P."/>
            <person name="Jimenez-Bremont J.F."/>
            <person name="Guerrero-Gonzalez Mde L."/>
            <person name="Flores J."/>
        </authorList>
    </citation>
    <scope>NUCLEOTIDE SEQUENCE</scope>
    <source>
        <tissue evidence="1">Cladode</tissue>
    </source>
</reference>
<accession>A0A7C9DF85</accession>
<sequence length="99" mass="11081">MSFLLTMLTLPSCGISPLGDYFSLAVFFSSSLVFSSYSSQSISHFLFPSIFLLFSITQQEHPTVLAFQICWAHLSQLKAPEVIDLKMALQLPLLLPRQP</sequence>
<dbReference type="AlphaFoldDB" id="A0A7C9DF85"/>